<dbReference type="Gene3D" id="3.90.830.10">
    <property type="entry name" value="Syntaxin Binding Protein 1, Chain A, domain 2"/>
    <property type="match status" value="1"/>
</dbReference>
<comment type="caution">
    <text evidence="2">The sequence shown here is derived from an EMBL/GenBank/DDBJ whole genome shotgun (WGS) entry which is preliminary data.</text>
</comment>
<dbReference type="PANTHER" id="PTHR11679">
    <property type="entry name" value="VESICLE PROTEIN SORTING-ASSOCIATED"/>
    <property type="match status" value="1"/>
</dbReference>
<reference evidence="3" key="1">
    <citation type="submission" date="2017-10" db="EMBL/GenBank/DDBJ databases">
        <title>Rapid genome shrinkage in a self-fertile nematode reveals novel sperm competition proteins.</title>
        <authorList>
            <person name="Yin D."/>
            <person name="Schwarz E.M."/>
            <person name="Thomas C.G."/>
            <person name="Felde R.L."/>
            <person name="Korf I.F."/>
            <person name="Cutter A.D."/>
            <person name="Schartner C.M."/>
            <person name="Ralston E.J."/>
            <person name="Meyer B.J."/>
            <person name="Haag E.S."/>
        </authorList>
    </citation>
    <scope>NUCLEOTIDE SEQUENCE [LARGE SCALE GENOMIC DNA]</scope>
    <source>
        <strain evidence="3">JU1422</strain>
    </source>
</reference>
<evidence type="ECO:0000313" key="3">
    <source>
        <dbReference type="Proteomes" id="UP000230233"/>
    </source>
</evidence>
<dbReference type="InterPro" id="IPR043154">
    <property type="entry name" value="Sec-1-like_dom1"/>
</dbReference>
<organism evidence="2 3">
    <name type="scientific">Caenorhabditis nigoni</name>
    <dbReference type="NCBI Taxonomy" id="1611254"/>
    <lineage>
        <taxon>Eukaryota</taxon>
        <taxon>Metazoa</taxon>
        <taxon>Ecdysozoa</taxon>
        <taxon>Nematoda</taxon>
        <taxon>Chromadorea</taxon>
        <taxon>Rhabditida</taxon>
        <taxon>Rhabditina</taxon>
        <taxon>Rhabditomorpha</taxon>
        <taxon>Rhabditoidea</taxon>
        <taxon>Rhabditidae</taxon>
        <taxon>Peloderinae</taxon>
        <taxon>Caenorhabditis</taxon>
    </lineage>
</organism>
<evidence type="ECO:0000256" key="1">
    <source>
        <dbReference type="ARBA" id="ARBA00009884"/>
    </source>
</evidence>
<dbReference type="AlphaFoldDB" id="A0A2G5UM32"/>
<proteinExistence type="inferred from homology"/>
<dbReference type="Pfam" id="PF00995">
    <property type="entry name" value="Sec1"/>
    <property type="match status" value="1"/>
</dbReference>
<evidence type="ECO:0000313" key="2">
    <source>
        <dbReference type="EMBL" id="PIC40587.1"/>
    </source>
</evidence>
<dbReference type="EMBL" id="PDUG01000003">
    <property type="protein sequence ID" value="PIC40587.1"/>
    <property type="molecule type" value="Genomic_DNA"/>
</dbReference>
<dbReference type="InterPro" id="IPR036045">
    <property type="entry name" value="Sec1-like_sf"/>
</dbReference>
<dbReference type="SUPFAM" id="SSF56815">
    <property type="entry name" value="Sec1/munc18-like (SM) proteins"/>
    <property type="match status" value="1"/>
</dbReference>
<gene>
    <name evidence="2" type="primary">Cni-vps-33.1</name>
    <name evidence="2" type="synonym">Cnig_chr_III.g11878</name>
    <name evidence="2" type="ORF">B9Z55_011878</name>
</gene>
<dbReference type="Gene3D" id="1.25.40.850">
    <property type="match status" value="1"/>
</dbReference>
<protein>
    <submittedName>
        <fullName evidence="2">Uncharacterized protein</fullName>
    </submittedName>
</protein>
<dbReference type="Proteomes" id="UP000230233">
    <property type="component" value="Chromosome III"/>
</dbReference>
<dbReference type="GO" id="GO:0016192">
    <property type="term" value="P:vesicle-mediated transport"/>
    <property type="evidence" value="ECO:0007669"/>
    <property type="project" value="InterPro"/>
</dbReference>
<dbReference type="Gene3D" id="3.40.50.2060">
    <property type="match status" value="1"/>
</dbReference>
<dbReference type="Gene3D" id="3.40.50.1910">
    <property type="match status" value="1"/>
</dbReference>
<dbReference type="STRING" id="1611254.A0A2G5UM32"/>
<name>A0A2G5UM32_9PELO</name>
<comment type="similarity">
    <text evidence="1">Belongs to the STXBP/unc-18/SEC1 family.</text>
</comment>
<dbReference type="InterPro" id="IPR043127">
    <property type="entry name" value="Sec-1-like_dom3a"/>
</dbReference>
<dbReference type="InterPro" id="IPR043155">
    <property type="entry name" value="VPS33_dom3b"/>
</dbReference>
<keyword evidence="3" id="KW-1185">Reference proteome</keyword>
<dbReference type="InterPro" id="IPR027482">
    <property type="entry name" value="Sec1-like_dom2"/>
</dbReference>
<accession>A0A2G5UM32</accession>
<dbReference type="OrthoDB" id="10262287at2759"/>
<dbReference type="InterPro" id="IPR001619">
    <property type="entry name" value="Sec1-like"/>
</dbReference>
<sequence length="605" mass="68374">MAANEDRDNDAAAILNWEGTNEIKSANEYSRGLLFSVLDALDGNKTIVWDRDRSVMHRVNLFAGASVLAAHGVVANHSIETKKSASTPHVVFFLAPTMVSLDLLCDYIDTVRNDPKVLYQVFFIPEAWYVVRESLKLRAEGKYWERLESVKEIPLCWLPRDGECLSLSSPQIASRLLINGDWTHLHKCAVALNQLVDMCRGHSPSTHQRPMAIYSKGKWATDVARMMQKVRNTTEADHFLKTTDPIEGLLKINRIVLIDRWLDPLTPMLSQLTFYGLLDEIYGIGTVNSVKVPETEFSNAKDGDPFAEKEIHLRDEVYHRLKHSHINAISNEASKVLAEIRDDEQFDRDKMSVAEYSVLVKKMPKIINRKKMIEQHMRLAEMIQGHVYCKLSDSIKLERELLDFSDSDKATPLIEDQIYDAAPLNTVLRLISVHSLTCGGLKASVLQHYRRIINQSYGSSALNKILKMQKMGLIREKGGAGKMQCEYAPMLYQQQKKAYDMLPENFSEARMSDIAYAYSGFAPLLCKILDEGDRVKWVGWPKTVLGDDGIDPISERDPRGTCIFVIGGLTRSEMALIRENMPNISLITTSALITGDKLLNNITNI</sequence>